<organism evidence="2 3">
    <name type="scientific">Shewanella xiamenensis</name>
    <dbReference type="NCBI Taxonomy" id="332186"/>
    <lineage>
        <taxon>Bacteria</taxon>
        <taxon>Pseudomonadati</taxon>
        <taxon>Pseudomonadota</taxon>
        <taxon>Gammaproteobacteria</taxon>
        <taxon>Alteromonadales</taxon>
        <taxon>Shewanellaceae</taxon>
        <taxon>Shewanella</taxon>
    </lineage>
</organism>
<dbReference type="PROSITE" id="PS51257">
    <property type="entry name" value="PROKAR_LIPOPROTEIN"/>
    <property type="match status" value="1"/>
</dbReference>
<evidence type="ECO:0000313" key="2">
    <source>
        <dbReference type="EMBL" id="MDV5393128.1"/>
    </source>
</evidence>
<dbReference type="RefSeq" id="WP_259476976.1">
    <property type="nucleotide sequence ID" value="NZ_CP091834.1"/>
</dbReference>
<gene>
    <name evidence="2" type="ORF">QM089_23350</name>
</gene>
<keyword evidence="1" id="KW-0732">Signal</keyword>
<dbReference type="AlphaFoldDB" id="A0AAE4TQL6"/>
<comment type="caution">
    <text evidence="2">The sequence shown here is derived from an EMBL/GenBank/DDBJ whole genome shotgun (WGS) entry which is preliminary data.</text>
</comment>
<accession>A0AAE4TQL6</accession>
<sequence>MQKTKFKTSSTSMLVVAIAATLAGCGGVTAADISSLAVQSNSYSSVAAAEGNATTLLAGTPLPTAAGSGTKRNYELLWSQAGGLSTGDIVLSKSFRLFDEIVTIGSNDNNTYYQHYRFTPAEYDIASATTTRGLVTFYERDSVSWNGLFISDTVFDTIQENAKLHAVYGVTFEEK</sequence>
<protein>
    <recommendedName>
        <fullName evidence="4">Lipoprotein</fullName>
    </recommendedName>
</protein>
<evidence type="ECO:0000313" key="3">
    <source>
        <dbReference type="Proteomes" id="UP001187859"/>
    </source>
</evidence>
<name>A0AAE4TQL6_9GAMM</name>
<evidence type="ECO:0008006" key="4">
    <source>
        <dbReference type="Google" id="ProtNLM"/>
    </source>
</evidence>
<dbReference type="EMBL" id="JASGOQ010000003">
    <property type="protein sequence ID" value="MDV5393128.1"/>
    <property type="molecule type" value="Genomic_DNA"/>
</dbReference>
<dbReference type="Proteomes" id="UP001187859">
    <property type="component" value="Unassembled WGS sequence"/>
</dbReference>
<proteinExistence type="predicted"/>
<feature type="signal peptide" evidence="1">
    <location>
        <begin position="1"/>
        <end position="30"/>
    </location>
</feature>
<reference evidence="2" key="1">
    <citation type="submission" date="2023-05" db="EMBL/GenBank/DDBJ databases">
        <title>Colonisation of extended spectrum b-lactamase- and carbapenemase-producing bacteria on hospital surfaces from low- and middle-income countries.</title>
        <authorList>
            <person name="Nieto-Rosado M."/>
            <person name="Sands K."/>
            <person name="Iregbu K."/>
            <person name="Zahra R."/>
            <person name="Mazarati J.B."/>
            <person name="Mehtar S."/>
            <person name="Barnards-Group B."/>
            <person name="Walsh T.R."/>
        </authorList>
    </citation>
    <scope>NUCLEOTIDE SEQUENCE</scope>
    <source>
        <strain evidence="2">PP-E493</strain>
    </source>
</reference>
<feature type="chain" id="PRO_5042293262" description="Lipoprotein" evidence="1">
    <location>
        <begin position="31"/>
        <end position="175"/>
    </location>
</feature>
<evidence type="ECO:0000256" key="1">
    <source>
        <dbReference type="SAM" id="SignalP"/>
    </source>
</evidence>